<dbReference type="AlphaFoldDB" id="A0A1I8AP28"/>
<organism evidence="1 2">
    <name type="scientific">Steinernema glaseri</name>
    <dbReference type="NCBI Taxonomy" id="37863"/>
    <lineage>
        <taxon>Eukaryota</taxon>
        <taxon>Metazoa</taxon>
        <taxon>Ecdysozoa</taxon>
        <taxon>Nematoda</taxon>
        <taxon>Chromadorea</taxon>
        <taxon>Rhabditida</taxon>
        <taxon>Tylenchina</taxon>
        <taxon>Panagrolaimomorpha</taxon>
        <taxon>Strongyloidoidea</taxon>
        <taxon>Steinernematidae</taxon>
        <taxon>Steinernema</taxon>
    </lineage>
</organism>
<name>A0A1I8AP28_9BILA</name>
<keyword evidence="1" id="KW-1185">Reference proteome</keyword>
<accession>A0A1I8AP28</accession>
<sequence>MVSRTAFMPLFNGFFSDCFRQVLSTVRVHHLESSYKYSSHEIVFCATLLIMNIKILQASAIQFNLELGI</sequence>
<dbReference type="Proteomes" id="UP000095287">
    <property type="component" value="Unplaced"/>
</dbReference>
<reference evidence="2" key="1">
    <citation type="submission" date="2016-11" db="UniProtKB">
        <authorList>
            <consortium name="WormBaseParasite"/>
        </authorList>
    </citation>
    <scope>IDENTIFICATION</scope>
</reference>
<proteinExistence type="predicted"/>
<protein>
    <submittedName>
        <fullName evidence="2">Ovule protein</fullName>
    </submittedName>
</protein>
<dbReference type="WBParaSite" id="L893_g7989.t1">
    <property type="protein sequence ID" value="L893_g7989.t1"/>
    <property type="gene ID" value="L893_g7989"/>
</dbReference>
<evidence type="ECO:0000313" key="1">
    <source>
        <dbReference type="Proteomes" id="UP000095287"/>
    </source>
</evidence>
<evidence type="ECO:0000313" key="2">
    <source>
        <dbReference type="WBParaSite" id="L893_g7989.t1"/>
    </source>
</evidence>